<reference evidence="2 3" key="1">
    <citation type="submission" date="2020-05" db="EMBL/GenBank/DDBJ databases">
        <title>Identification and distribution of gene clusters putatively required for synthesis of sphingolipid metabolism inhibitors in phylogenetically diverse species of the filamentous fungus Fusarium.</title>
        <authorList>
            <person name="Kim H.-S."/>
            <person name="Busman M."/>
            <person name="Brown D.W."/>
            <person name="Divon H."/>
            <person name="Uhlig S."/>
            <person name="Proctor R.H."/>
        </authorList>
    </citation>
    <scope>NUCLEOTIDE SEQUENCE [LARGE SCALE GENOMIC DNA]</scope>
    <source>
        <strain evidence="2 3">NRRL 25196</strain>
    </source>
</reference>
<evidence type="ECO:0000313" key="3">
    <source>
        <dbReference type="Proteomes" id="UP000574317"/>
    </source>
</evidence>
<dbReference type="PANTHER" id="PTHR17630:SF105">
    <property type="entry name" value="DIENELACTONE HYDROLASE FAMILY PROTEIN (AFU_ORTHOLOGUE AFUA_4G08790)"/>
    <property type="match status" value="1"/>
</dbReference>
<dbReference type="EMBL" id="JAAOAO010000491">
    <property type="protein sequence ID" value="KAF5539318.1"/>
    <property type="molecule type" value="Genomic_DNA"/>
</dbReference>
<organism evidence="2 3">
    <name type="scientific">Fusarium napiforme</name>
    <dbReference type="NCBI Taxonomy" id="42672"/>
    <lineage>
        <taxon>Eukaryota</taxon>
        <taxon>Fungi</taxon>
        <taxon>Dikarya</taxon>
        <taxon>Ascomycota</taxon>
        <taxon>Pezizomycotina</taxon>
        <taxon>Sordariomycetes</taxon>
        <taxon>Hypocreomycetidae</taxon>
        <taxon>Hypocreales</taxon>
        <taxon>Nectriaceae</taxon>
        <taxon>Fusarium</taxon>
        <taxon>Fusarium fujikuroi species complex</taxon>
    </lineage>
</organism>
<evidence type="ECO:0000313" key="2">
    <source>
        <dbReference type="EMBL" id="KAF5539318.1"/>
    </source>
</evidence>
<proteinExistence type="predicted"/>
<dbReference type="Proteomes" id="UP000574317">
    <property type="component" value="Unassembled WGS sequence"/>
</dbReference>
<comment type="caution">
    <text evidence="2">The sequence shown here is derived from an EMBL/GenBank/DDBJ whole genome shotgun (WGS) entry which is preliminary data.</text>
</comment>
<dbReference type="InterPro" id="IPR002925">
    <property type="entry name" value="Dienelactn_hydro"/>
</dbReference>
<dbReference type="Gene3D" id="3.40.50.1820">
    <property type="entry name" value="alpha/beta hydrolase"/>
    <property type="match status" value="1"/>
</dbReference>
<keyword evidence="3" id="KW-1185">Reference proteome</keyword>
<dbReference type="InterPro" id="IPR029058">
    <property type="entry name" value="AB_hydrolase_fold"/>
</dbReference>
<gene>
    <name evidence="2" type="ORF">FNAPI_10847</name>
</gene>
<dbReference type="GO" id="GO:0016787">
    <property type="term" value="F:hydrolase activity"/>
    <property type="evidence" value="ECO:0007669"/>
    <property type="project" value="UniProtKB-KW"/>
</dbReference>
<dbReference type="PANTHER" id="PTHR17630">
    <property type="entry name" value="DIENELACTONE HYDROLASE"/>
    <property type="match status" value="1"/>
</dbReference>
<feature type="domain" description="Dienelactone hydrolase" evidence="1">
    <location>
        <begin position="28"/>
        <end position="275"/>
    </location>
</feature>
<keyword evidence="2" id="KW-0378">Hydrolase</keyword>
<accession>A0A8H5MSN8</accession>
<dbReference type="Pfam" id="PF01738">
    <property type="entry name" value="DLH"/>
    <property type="match status" value="1"/>
</dbReference>
<name>A0A8H5MSN8_9HYPO</name>
<sequence>MSCPECFKGYSRDEKPTGKVCSIFGRQTYVATPSDNALTKGTIIIVPDAYGWEFVNNRLLADHYALCGNFLVYLPDFMDGRPAPLWLLDVMPRLGDTSSIWNCIWQPWYAAQLVYGVAPFFMYNSFGRAWPRIRSFVEAVRLNEAPGRRIGAAGFCWGGRPVLFLTHPDARTVEGNPLVDAVFTGHPSGLCLPGDAEKVTKPVSVAIGDKDIVTSMSQIDVMKNVWQSLGDVPTEVVVYRGAGHGFCVRVDPSNQNQFQQSKEAEDQALRWFDKHLG</sequence>
<evidence type="ECO:0000259" key="1">
    <source>
        <dbReference type="Pfam" id="PF01738"/>
    </source>
</evidence>
<dbReference type="SUPFAM" id="SSF53474">
    <property type="entry name" value="alpha/beta-Hydrolases"/>
    <property type="match status" value="1"/>
</dbReference>
<dbReference type="AlphaFoldDB" id="A0A8H5MSN8"/>
<protein>
    <submittedName>
        <fullName evidence="2">Dienelactone hydrolase</fullName>
    </submittedName>
</protein>